<dbReference type="AlphaFoldDB" id="A0A369VD34"/>
<protein>
    <submittedName>
        <fullName evidence="4">DUF4129 domain-containing protein</fullName>
    </submittedName>
</protein>
<dbReference type="OrthoDB" id="4571933at2"/>
<evidence type="ECO:0000259" key="3">
    <source>
        <dbReference type="Pfam" id="PF13559"/>
    </source>
</evidence>
<evidence type="ECO:0000256" key="1">
    <source>
        <dbReference type="SAM" id="MobiDB-lite"/>
    </source>
</evidence>
<keyword evidence="2" id="KW-0812">Transmembrane</keyword>
<evidence type="ECO:0000313" key="5">
    <source>
        <dbReference type="Proteomes" id="UP000253742"/>
    </source>
</evidence>
<gene>
    <name evidence="4" type="ORF">DVZ84_04435</name>
</gene>
<feature type="region of interest" description="Disordered" evidence="1">
    <location>
        <begin position="117"/>
        <end position="145"/>
    </location>
</feature>
<sequence>MVSGERGKDRAVPGVLVALGLVGALAVAALVLRPEGGLLHSGQGPLGRLGVVAITSSVAWALGAMRVVERLRPRIAADRGTPSVREERLRRAAVPLLMAGPVVIGVLALVMHRFNRRSASTTPPPDVVPSFSLPPDPGRAGPGEGSGNGSPLALYLVLGLLAAVVLVVVTVAVVRRLRRRGLTLPALPRRTDAPAEDEEAQLLLSAVHSGRRALAGTGDARAAVIACYAAMEDALAASGVRRNASDSPADLLARAADAGLAPGAAAPRLTALFREARYSSHPMGATHREAAAGALEEMAARLRDREAER</sequence>
<dbReference type="Pfam" id="PF13559">
    <property type="entry name" value="DUF4129"/>
    <property type="match status" value="1"/>
</dbReference>
<feature type="transmembrane region" description="Helical" evidence="2">
    <location>
        <begin position="12"/>
        <end position="34"/>
    </location>
</feature>
<feature type="compositionally biased region" description="Pro residues" evidence="1">
    <location>
        <begin position="122"/>
        <end position="137"/>
    </location>
</feature>
<dbReference type="InterPro" id="IPR025403">
    <property type="entry name" value="TgpA-like_C"/>
</dbReference>
<reference evidence="4 5" key="1">
    <citation type="submission" date="2018-07" db="EMBL/GenBank/DDBJ databases">
        <title>Genome guided investigation of antibiotics producing actinomycetales strain isolated from a Macau mangrove ecosystem.</title>
        <authorList>
            <person name="Hu D."/>
        </authorList>
    </citation>
    <scope>NUCLEOTIDE SEQUENCE [LARGE SCALE GENOMIC DNA]</scope>
    <source>
        <strain evidence="4 5">2297</strain>
    </source>
</reference>
<feature type="transmembrane region" description="Helical" evidence="2">
    <location>
        <begin position="46"/>
        <end position="68"/>
    </location>
</feature>
<feature type="domain" description="Protein-glutamine gamma-glutamyltransferase-like C-terminal" evidence="3">
    <location>
        <begin position="227"/>
        <end position="296"/>
    </location>
</feature>
<feature type="transmembrane region" description="Helical" evidence="2">
    <location>
        <begin position="89"/>
        <end position="111"/>
    </location>
</feature>
<keyword evidence="2" id="KW-0472">Membrane</keyword>
<accession>A0A369VD34</accession>
<organism evidence="4 5">
    <name type="scientific">Streptomyces parvulus</name>
    <dbReference type="NCBI Taxonomy" id="146923"/>
    <lineage>
        <taxon>Bacteria</taxon>
        <taxon>Bacillati</taxon>
        <taxon>Actinomycetota</taxon>
        <taxon>Actinomycetes</taxon>
        <taxon>Kitasatosporales</taxon>
        <taxon>Streptomycetaceae</taxon>
        <taxon>Streptomyces</taxon>
    </lineage>
</organism>
<evidence type="ECO:0000313" key="4">
    <source>
        <dbReference type="EMBL" id="RDD90597.1"/>
    </source>
</evidence>
<proteinExistence type="predicted"/>
<keyword evidence="2" id="KW-1133">Transmembrane helix</keyword>
<feature type="transmembrane region" description="Helical" evidence="2">
    <location>
        <begin position="152"/>
        <end position="174"/>
    </location>
</feature>
<dbReference type="Proteomes" id="UP000253742">
    <property type="component" value="Unassembled WGS sequence"/>
</dbReference>
<comment type="caution">
    <text evidence="4">The sequence shown here is derived from an EMBL/GenBank/DDBJ whole genome shotgun (WGS) entry which is preliminary data.</text>
</comment>
<name>A0A369VD34_9ACTN</name>
<evidence type="ECO:0000256" key="2">
    <source>
        <dbReference type="SAM" id="Phobius"/>
    </source>
</evidence>
<dbReference type="EMBL" id="QQBH01000002">
    <property type="protein sequence ID" value="RDD90597.1"/>
    <property type="molecule type" value="Genomic_DNA"/>
</dbReference>